<evidence type="ECO:0000313" key="3">
    <source>
        <dbReference type="Proteomes" id="UP000830167"/>
    </source>
</evidence>
<dbReference type="RefSeq" id="WP_347438848.1">
    <property type="nucleotide sequence ID" value="NZ_CP089291.1"/>
</dbReference>
<proteinExistence type="predicted"/>
<gene>
    <name evidence="2" type="ORF">LSG31_08185</name>
</gene>
<keyword evidence="1" id="KW-0812">Transmembrane</keyword>
<keyword evidence="1" id="KW-1133">Transmembrane helix</keyword>
<name>A0ABY4CNV5_9BACL</name>
<keyword evidence="1" id="KW-0472">Membrane</keyword>
<accession>A0ABY4CNV5</accession>
<dbReference type="Proteomes" id="UP000830167">
    <property type="component" value="Chromosome"/>
</dbReference>
<organism evidence="2 3">
    <name type="scientific">Fodinisporobacter ferrooxydans</name>
    <dbReference type="NCBI Taxonomy" id="2901836"/>
    <lineage>
        <taxon>Bacteria</taxon>
        <taxon>Bacillati</taxon>
        <taxon>Bacillota</taxon>
        <taxon>Bacilli</taxon>
        <taxon>Bacillales</taxon>
        <taxon>Alicyclobacillaceae</taxon>
        <taxon>Fodinisporobacter</taxon>
    </lineage>
</organism>
<feature type="transmembrane region" description="Helical" evidence="1">
    <location>
        <begin position="16"/>
        <end position="36"/>
    </location>
</feature>
<feature type="transmembrane region" description="Helical" evidence="1">
    <location>
        <begin position="42"/>
        <end position="66"/>
    </location>
</feature>
<protein>
    <submittedName>
        <fullName evidence="2">Uncharacterized protein</fullName>
    </submittedName>
</protein>
<evidence type="ECO:0000256" key="1">
    <source>
        <dbReference type="SAM" id="Phobius"/>
    </source>
</evidence>
<dbReference type="EMBL" id="CP089291">
    <property type="protein sequence ID" value="UOF92162.1"/>
    <property type="molecule type" value="Genomic_DNA"/>
</dbReference>
<keyword evidence="3" id="KW-1185">Reference proteome</keyword>
<reference evidence="2" key="1">
    <citation type="submission" date="2021-12" db="EMBL/GenBank/DDBJ databases">
        <title>Alicyclobacillaceae gen. nov., sp. nov., isolated from chalcocite enrichment system.</title>
        <authorList>
            <person name="Jiang Z."/>
        </authorList>
    </citation>
    <scope>NUCLEOTIDE SEQUENCE</scope>
    <source>
        <strain evidence="2">MYW30-H2</strain>
    </source>
</reference>
<sequence>MSNQDKQKRLIRYRMLYRLFSFFMLASIVFCILGLIAGTNGFLAGFTIALAGFLLGLVSMPMYFIYRSRFLKTRLAVEVLQNYTNKS</sequence>
<evidence type="ECO:0000313" key="2">
    <source>
        <dbReference type="EMBL" id="UOF92162.1"/>
    </source>
</evidence>